<dbReference type="InterPro" id="IPR029063">
    <property type="entry name" value="SAM-dependent_MTases_sf"/>
</dbReference>
<reference evidence="7 8" key="1">
    <citation type="submission" date="2016-10" db="EMBL/GenBank/DDBJ databases">
        <authorList>
            <person name="de Groot N.N."/>
        </authorList>
    </citation>
    <scope>NUCLEOTIDE SEQUENCE [LARGE SCALE GENOMIC DNA]</scope>
    <source>
        <strain evidence="7 8">DSM 21800</strain>
    </source>
</reference>
<dbReference type="Pfam" id="PF02527">
    <property type="entry name" value="GidB"/>
    <property type="match status" value="1"/>
</dbReference>
<keyword evidence="1 6" id="KW-0963">Cytoplasm</keyword>
<evidence type="ECO:0000313" key="8">
    <source>
        <dbReference type="Proteomes" id="UP000199103"/>
    </source>
</evidence>
<feature type="binding site" evidence="6">
    <location>
        <position position="131"/>
    </location>
    <ligand>
        <name>S-adenosyl-L-methionine</name>
        <dbReference type="ChEBI" id="CHEBI:59789"/>
    </ligand>
</feature>
<feature type="binding site" evidence="6">
    <location>
        <begin position="118"/>
        <end position="119"/>
    </location>
    <ligand>
        <name>S-adenosyl-L-methionine</name>
        <dbReference type="ChEBI" id="CHEBI:59789"/>
    </ligand>
</feature>
<comment type="caution">
    <text evidence="6">Lacks conserved residue(s) required for the propagation of feature annotation.</text>
</comment>
<dbReference type="PANTHER" id="PTHR31760:SF0">
    <property type="entry name" value="S-ADENOSYL-L-METHIONINE-DEPENDENT METHYLTRANSFERASES SUPERFAMILY PROTEIN"/>
    <property type="match status" value="1"/>
</dbReference>
<evidence type="ECO:0000256" key="5">
    <source>
        <dbReference type="ARBA" id="ARBA00022691"/>
    </source>
</evidence>
<dbReference type="PANTHER" id="PTHR31760">
    <property type="entry name" value="S-ADENOSYL-L-METHIONINE-DEPENDENT METHYLTRANSFERASES SUPERFAMILY PROTEIN"/>
    <property type="match status" value="1"/>
</dbReference>
<dbReference type="GO" id="GO:0070043">
    <property type="term" value="F:rRNA (guanine-N7-)-methyltransferase activity"/>
    <property type="evidence" value="ECO:0007669"/>
    <property type="project" value="UniProtKB-UniRule"/>
</dbReference>
<evidence type="ECO:0000256" key="1">
    <source>
        <dbReference type="ARBA" id="ARBA00022490"/>
    </source>
</evidence>
<evidence type="ECO:0000256" key="6">
    <source>
        <dbReference type="HAMAP-Rule" id="MF_00074"/>
    </source>
</evidence>
<dbReference type="GO" id="GO:0005829">
    <property type="term" value="C:cytosol"/>
    <property type="evidence" value="ECO:0007669"/>
    <property type="project" value="TreeGrafter"/>
</dbReference>
<dbReference type="EMBL" id="LT629772">
    <property type="protein sequence ID" value="SDS72872.1"/>
    <property type="molecule type" value="Genomic_DNA"/>
</dbReference>
<name>A0A1H1UK38_9ACTN</name>
<dbReference type="EC" id="2.1.1.-" evidence="6"/>
<keyword evidence="8" id="KW-1185">Reference proteome</keyword>
<dbReference type="Gene3D" id="3.40.50.150">
    <property type="entry name" value="Vaccinia Virus protein VP39"/>
    <property type="match status" value="1"/>
</dbReference>
<accession>A0A1H1UK38</accession>
<dbReference type="NCBIfam" id="TIGR00138">
    <property type="entry name" value="rsmG_gidB"/>
    <property type="match status" value="1"/>
</dbReference>
<feature type="binding site" evidence="6">
    <location>
        <position position="66"/>
    </location>
    <ligand>
        <name>S-adenosyl-L-methionine</name>
        <dbReference type="ChEBI" id="CHEBI:59789"/>
    </ligand>
</feature>
<comment type="subcellular location">
    <subcellularLocation>
        <location evidence="6">Cytoplasm</location>
    </subcellularLocation>
</comment>
<dbReference type="CDD" id="cd02440">
    <property type="entry name" value="AdoMet_MTases"/>
    <property type="match status" value="1"/>
</dbReference>
<keyword evidence="4 6" id="KW-0808">Transferase</keyword>
<dbReference type="PIRSF" id="PIRSF003078">
    <property type="entry name" value="GidB"/>
    <property type="match status" value="1"/>
</dbReference>
<evidence type="ECO:0000256" key="2">
    <source>
        <dbReference type="ARBA" id="ARBA00022552"/>
    </source>
</evidence>
<evidence type="ECO:0000256" key="4">
    <source>
        <dbReference type="ARBA" id="ARBA00022679"/>
    </source>
</evidence>
<dbReference type="STRING" id="630515.SAMN04489812_2825"/>
<keyword evidence="5 6" id="KW-0949">S-adenosyl-L-methionine</keyword>
<comment type="function">
    <text evidence="6">Specifically methylates the N7 position of a guanine in 16S rRNA.</text>
</comment>
<dbReference type="Proteomes" id="UP000199103">
    <property type="component" value="Chromosome I"/>
</dbReference>
<dbReference type="RefSeq" id="WP_091525735.1">
    <property type="nucleotide sequence ID" value="NZ_LT629772.1"/>
</dbReference>
<dbReference type="InterPro" id="IPR003682">
    <property type="entry name" value="rRNA_ssu_MeTfrase_G"/>
</dbReference>
<keyword evidence="3 6" id="KW-0489">Methyltransferase</keyword>
<organism evidence="7 8">
    <name type="scientific">Microlunatus soli</name>
    <dbReference type="NCBI Taxonomy" id="630515"/>
    <lineage>
        <taxon>Bacteria</taxon>
        <taxon>Bacillati</taxon>
        <taxon>Actinomycetota</taxon>
        <taxon>Actinomycetes</taxon>
        <taxon>Propionibacteriales</taxon>
        <taxon>Propionibacteriaceae</taxon>
        <taxon>Microlunatus</taxon>
    </lineage>
</organism>
<evidence type="ECO:0000256" key="3">
    <source>
        <dbReference type="ARBA" id="ARBA00022603"/>
    </source>
</evidence>
<gene>
    <name evidence="6" type="primary">rsmG</name>
    <name evidence="7" type="ORF">SAMN04489812_2825</name>
</gene>
<proteinExistence type="inferred from homology"/>
<sequence>MSEAIGRKVFDDFEAISQYVDILRDRGIAWGLIGPREADRLWDRHVLNSVAMTDLIAAGSTVIDVGSGAGLPGIPLAIRRPDLQVTLLEPLLRRYNFLVGAVDELGLGDRVTVTRARAEDHDGRYDVVTARAVAPLPRLLTWCLPLLRPDGELLALKGSTAESEIDQSATVLAKSRRTAEVVVVRAHPEAEPTQVVRVRGKH</sequence>
<protein>
    <recommendedName>
        <fullName evidence="6">Ribosomal RNA small subunit methyltransferase G</fullName>
        <ecNumber evidence="6">2.1.1.-</ecNumber>
    </recommendedName>
    <alternativeName>
        <fullName evidence="6">16S rRNA 7-methylguanosine methyltransferase</fullName>
        <shortName evidence="6">16S rRNA m7G methyltransferase</shortName>
    </alternativeName>
</protein>
<dbReference type="OrthoDB" id="9808773at2"/>
<comment type="similarity">
    <text evidence="6">Belongs to the methyltransferase superfamily. RNA methyltransferase RsmG family.</text>
</comment>
<dbReference type="AlphaFoldDB" id="A0A1H1UK38"/>
<feature type="binding site" evidence="6">
    <location>
        <position position="71"/>
    </location>
    <ligand>
        <name>S-adenosyl-L-methionine</name>
        <dbReference type="ChEBI" id="CHEBI:59789"/>
    </ligand>
</feature>
<dbReference type="HAMAP" id="MF_00074">
    <property type="entry name" value="16SrRNA_methyltr_G"/>
    <property type="match status" value="1"/>
</dbReference>
<keyword evidence="2 6" id="KW-0698">rRNA processing</keyword>
<evidence type="ECO:0000313" key="7">
    <source>
        <dbReference type="EMBL" id="SDS72872.1"/>
    </source>
</evidence>
<dbReference type="SUPFAM" id="SSF53335">
    <property type="entry name" value="S-adenosyl-L-methionine-dependent methyltransferases"/>
    <property type="match status" value="1"/>
</dbReference>